<keyword evidence="8" id="KW-0862">Zinc</keyword>
<keyword evidence="6" id="KW-0997">Cell inner membrane</keyword>
<dbReference type="EMBL" id="CP016303">
    <property type="protein sequence ID" value="ASX27087.1"/>
    <property type="molecule type" value="Genomic_DNA"/>
</dbReference>
<accession>A0A249E1N6</accession>
<evidence type="ECO:0000256" key="13">
    <source>
        <dbReference type="ARBA" id="ARBA00040080"/>
    </source>
</evidence>
<name>A0A249E1N6_9ENTR</name>
<dbReference type="GO" id="GO:0010043">
    <property type="term" value="P:response to zinc ion"/>
    <property type="evidence" value="ECO:0007669"/>
    <property type="project" value="TreeGrafter"/>
</dbReference>
<evidence type="ECO:0000256" key="6">
    <source>
        <dbReference type="ARBA" id="ARBA00022519"/>
    </source>
</evidence>
<sequence length="262" mass="28326">MIELLFPGWLAGILLATAAGPLGSFIIWRRMSYFGDTLAHASLLGVAFGLLLNVNLFYAVIFITLLLACLLVWLEGQYQLPVDTLLGILAHSALSLGLVIVSLMSNVRIDLMAYLFGDLLSVTIADIFLIAPGVTLVLLLLLWKWRHLLSITISEELAYVEGINLKKNQMLLMFLVSVTIALSMKFVGVLIISSLLIIPSATARRFAHTPEQMAVIGIIVGVLAVTGGLALSAFYDTPAGPSVVLCATVMFLLSLLKKSQNL</sequence>
<evidence type="ECO:0000256" key="7">
    <source>
        <dbReference type="ARBA" id="ARBA00022692"/>
    </source>
</evidence>
<dbReference type="NCBIfam" id="NF007089">
    <property type="entry name" value="PRK09543.1"/>
    <property type="match status" value="1"/>
</dbReference>
<keyword evidence="5" id="KW-1003">Cell membrane</keyword>
<comment type="function">
    <text evidence="1">Involved in the high-affinity zinc uptake transport system.</text>
</comment>
<keyword evidence="12 15" id="KW-0472">Membrane</keyword>
<evidence type="ECO:0000256" key="5">
    <source>
        <dbReference type="ARBA" id="ARBA00022475"/>
    </source>
</evidence>
<dbReference type="Gene3D" id="1.10.3470.10">
    <property type="entry name" value="ABC transporter involved in vitamin B12 uptake, BtuC"/>
    <property type="match status" value="1"/>
</dbReference>
<dbReference type="Proteomes" id="UP000216438">
    <property type="component" value="Chromosome"/>
</dbReference>
<dbReference type="PANTHER" id="PTHR30477">
    <property type="entry name" value="ABC-TRANSPORTER METAL-BINDING PROTEIN"/>
    <property type="match status" value="1"/>
</dbReference>
<evidence type="ECO:0000256" key="14">
    <source>
        <dbReference type="RuleBase" id="RU003943"/>
    </source>
</evidence>
<keyword evidence="10 15" id="KW-1133">Transmembrane helix</keyword>
<dbReference type="Pfam" id="PF00950">
    <property type="entry name" value="ABC-3"/>
    <property type="match status" value="1"/>
</dbReference>
<evidence type="ECO:0000256" key="1">
    <source>
        <dbReference type="ARBA" id="ARBA00002313"/>
    </source>
</evidence>
<reference evidence="16 17" key="2">
    <citation type="submission" date="2017-09" db="EMBL/GenBank/DDBJ databases">
        <title>The genome of whitefly Bemisia tabaci, a global crop pest, provides novel insights into virus transmission, host adaptation and insecticide resistance.</title>
        <authorList>
            <person name="Kaur N."/>
            <person name="Kliot A."/>
            <person name="Pinheiro P.V."/>
            <person name="Luan J."/>
            <person name="Zheng Y."/>
            <person name="Liu W."/>
            <person name="Sun H."/>
            <person name="Yang X."/>
            <person name="Xu Y."/>
            <person name="Luo Y."/>
            <person name="Kruse A."/>
            <person name="Fisher T.W."/>
            <person name="Nelson D.R."/>
            <person name="Elimelech M."/>
            <person name="MacCoss M."/>
            <person name="Johnson R."/>
            <person name="Cohen E."/>
            <person name="Hunter W.B."/>
            <person name="Brown J.K."/>
            <person name="Jander G."/>
            <person name="Cilia M."/>
            <person name="Douglas A.E."/>
            <person name="Ghanim M."/>
            <person name="Simmons A.M."/>
            <person name="Wintermantel W.M."/>
            <person name="Ling K.-S."/>
            <person name="Fei Z."/>
        </authorList>
    </citation>
    <scope>NUCLEOTIDE SEQUENCE [LARGE SCALE GENOMIC DNA]</scope>
    <source>
        <strain evidence="16 17">MEAM1</strain>
    </source>
</reference>
<organism evidence="16 17">
    <name type="scientific">Candidatus Hamiltonella defensa</name>
    <name type="common">Bemisia tabaci</name>
    <dbReference type="NCBI Taxonomy" id="672795"/>
    <lineage>
        <taxon>Bacteria</taxon>
        <taxon>Pseudomonadati</taxon>
        <taxon>Pseudomonadota</taxon>
        <taxon>Gammaproteobacteria</taxon>
        <taxon>Enterobacterales</taxon>
        <taxon>Enterobacteriaceae</taxon>
        <taxon>aphid secondary symbionts</taxon>
        <taxon>Candidatus Williamhamiltonella</taxon>
    </lineage>
</organism>
<keyword evidence="4 14" id="KW-0813">Transport</keyword>
<feature type="transmembrane region" description="Helical" evidence="15">
    <location>
        <begin position="119"/>
        <end position="143"/>
    </location>
</feature>
<reference evidence="17" key="1">
    <citation type="submission" date="2016-06" db="EMBL/GenBank/DDBJ databases">
        <authorList>
            <person name="Chen W."/>
            <person name="Hasegawa D.K."/>
        </authorList>
    </citation>
    <scope>NUCLEOTIDE SEQUENCE [LARGE SCALE GENOMIC DNA]</scope>
    <source>
        <strain evidence="17">MEAM1</strain>
    </source>
</reference>
<dbReference type="OrthoDB" id="9783937at2"/>
<evidence type="ECO:0000256" key="12">
    <source>
        <dbReference type="ARBA" id="ARBA00023136"/>
    </source>
</evidence>
<dbReference type="PANTHER" id="PTHR30477:SF23">
    <property type="entry name" value="HIGH-AFFINITY ZINC UPTAKE SYSTEM MEMBRANE PROTEIN ZNUB"/>
    <property type="match status" value="1"/>
</dbReference>
<dbReference type="RefSeq" id="WP_046493650.1">
    <property type="nucleotide sequence ID" value="NZ_CP016303.1"/>
</dbReference>
<evidence type="ECO:0000256" key="10">
    <source>
        <dbReference type="ARBA" id="ARBA00022989"/>
    </source>
</evidence>
<feature type="transmembrane region" description="Helical" evidence="15">
    <location>
        <begin position="85"/>
        <end position="107"/>
    </location>
</feature>
<comment type="similarity">
    <text evidence="3 14">Belongs to the ABC-3 integral membrane protein family.</text>
</comment>
<dbReference type="SUPFAM" id="SSF81345">
    <property type="entry name" value="ABC transporter involved in vitamin B12 uptake, BtuC"/>
    <property type="match status" value="1"/>
</dbReference>
<keyword evidence="7 14" id="KW-0812">Transmembrane</keyword>
<dbReference type="GO" id="GO:0006829">
    <property type="term" value="P:zinc ion transport"/>
    <property type="evidence" value="ECO:0007669"/>
    <property type="project" value="UniProtKB-KW"/>
</dbReference>
<evidence type="ECO:0000256" key="3">
    <source>
        <dbReference type="ARBA" id="ARBA00008034"/>
    </source>
</evidence>
<feature type="transmembrane region" description="Helical" evidence="15">
    <location>
        <begin position="6"/>
        <end position="28"/>
    </location>
</feature>
<dbReference type="InterPro" id="IPR001626">
    <property type="entry name" value="ABC_TroCD"/>
</dbReference>
<evidence type="ECO:0000313" key="16">
    <source>
        <dbReference type="EMBL" id="ASX27087.1"/>
    </source>
</evidence>
<evidence type="ECO:0000256" key="2">
    <source>
        <dbReference type="ARBA" id="ARBA00004429"/>
    </source>
</evidence>
<feature type="transmembrane region" description="Helical" evidence="15">
    <location>
        <begin position="171"/>
        <end position="201"/>
    </location>
</feature>
<dbReference type="AlphaFoldDB" id="A0A249E1N6"/>
<keyword evidence="11" id="KW-0406">Ion transport</keyword>
<keyword evidence="9" id="KW-0864">Zinc transport</keyword>
<evidence type="ECO:0000256" key="8">
    <source>
        <dbReference type="ARBA" id="ARBA00022833"/>
    </source>
</evidence>
<feature type="transmembrane region" description="Helical" evidence="15">
    <location>
        <begin position="40"/>
        <end position="73"/>
    </location>
</feature>
<dbReference type="InterPro" id="IPR037294">
    <property type="entry name" value="ABC_BtuC-like"/>
</dbReference>
<proteinExistence type="inferred from homology"/>
<gene>
    <name evidence="16" type="ORF">BA171_07305</name>
</gene>
<protein>
    <recommendedName>
        <fullName evidence="13">High-affinity zinc uptake system membrane protein ZnuB</fullName>
    </recommendedName>
</protein>
<comment type="subcellular location">
    <subcellularLocation>
        <location evidence="2">Cell inner membrane</location>
        <topology evidence="2">Multi-pass membrane protein</topology>
    </subcellularLocation>
    <subcellularLocation>
        <location evidence="14">Cell membrane</location>
        <topology evidence="14">Multi-pass membrane protein</topology>
    </subcellularLocation>
</comment>
<dbReference type="CDD" id="cd06550">
    <property type="entry name" value="TM_ABC_iron-siderophores_like"/>
    <property type="match status" value="1"/>
</dbReference>
<dbReference type="FunFam" id="1.10.3470.10:FF:000002">
    <property type="entry name" value="Zinc ABC transporter permease subunit ZnuB"/>
    <property type="match status" value="1"/>
</dbReference>
<evidence type="ECO:0000256" key="11">
    <source>
        <dbReference type="ARBA" id="ARBA00023065"/>
    </source>
</evidence>
<evidence type="ECO:0000313" key="17">
    <source>
        <dbReference type="Proteomes" id="UP000216438"/>
    </source>
</evidence>
<feature type="transmembrane region" description="Helical" evidence="15">
    <location>
        <begin position="213"/>
        <end position="233"/>
    </location>
</feature>
<evidence type="ECO:0000256" key="9">
    <source>
        <dbReference type="ARBA" id="ARBA00022906"/>
    </source>
</evidence>
<feature type="transmembrane region" description="Helical" evidence="15">
    <location>
        <begin position="239"/>
        <end position="256"/>
    </location>
</feature>
<dbReference type="GO" id="GO:0043190">
    <property type="term" value="C:ATP-binding cassette (ABC) transporter complex"/>
    <property type="evidence" value="ECO:0007669"/>
    <property type="project" value="InterPro"/>
</dbReference>
<evidence type="ECO:0000256" key="4">
    <source>
        <dbReference type="ARBA" id="ARBA00022448"/>
    </source>
</evidence>
<dbReference type="GO" id="GO:0022857">
    <property type="term" value="F:transmembrane transporter activity"/>
    <property type="evidence" value="ECO:0007669"/>
    <property type="project" value="UniProtKB-ARBA"/>
</dbReference>
<evidence type="ECO:0000256" key="15">
    <source>
        <dbReference type="SAM" id="Phobius"/>
    </source>
</evidence>